<sequence>MSRPSSVSPRPPAPGGGGGGPAPCGPGGGGRAKGLKDIRIDEEVKIAVNIALERFRYGDQREMEFPSSLTSTERAFIHRLSQSLGLVSKSKGKGANRYLTVKKKDGSETAHAMMTCNLTHNTKHAVRSLIQRFPVTNKERTELLPKTERGNVFAVEA</sequence>
<evidence type="ECO:0000256" key="2">
    <source>
        <dbReference type="SAM" id="MobiDB-lite"/>
    </source>
</evidence>
<feature type="domain" description="R3H" evidence="3">
    <location>
        <begin position="37"/>
        <end position="105"/>
    </location>
</feature>
<feature type="non-terminal residue" evidence="4">
    <location>
        <position position="157"/>
    </location>
</feature>
<dbReference type="SMART" id="SM00393">
    <property type="entry name" value="R3H"/>
    <property type="match status" value="1"/>
</dbReference>
<dbReference type="EMBL" id="MKHE01000012">
    <property type="protein sequence ID" value="OWK09411.1"/>
    <property type="molecule type" value="Genomic_DNA"/>
</dbReference>
<dbReference type="GO" id="GO:0003676">
    <property type="term" value="F:nucleic acid binding"/>
    <property type="evidence" value="ECO:0007669"/>
    <property type="project" value="UniProtKB-UniRule"/>
</dbReference>
<feature type="region of interest" description="Disordered" evidence="2">
    <location>
        <begin position="1"/>
        <end position="34"/>
    </location>
</feature>
<comment type="caution">
    <text evidence="4">The sequence shown here is derived from an EMBL/GenBank/DDBJ whole genome shotgun (WGS) entry which is preliminary data.</text>
</comment>
<reference evidence="4 5" key="1">
    <citation type="journal article" date="2018" name="Mol. Genet. Genomics">
        <title>The red deer Cervus elaphus genome CerEla1.0: sequencing, annotating, genes, and chromosomes.</title>
        <authorList>
            <person name="Bana N.A."/>
            <person name="Nyiri A."/>
            <person name="Nagy J."/>
            <person name="Frank K."/>
            <person name="Nagy T."/>
            <person name="Steger V."/>
            <person name="Schiller M."/>
            <person name="Lakatos P."/>
            <person name="Sugar L."/>
            <person name="Horn P."/>
            <person name="Barta E."/>
            <person name="Orosz L."/>
        </authorList>
    </citation>
    <scope>NUCLEOTIDE SEQUENCE [LARGE SCALE GENOMIC DNA]</scope>
    <source>
        <strain evidence="4">Hungarian</strain>
    </source>
</reference>
<dbReference type="InterPro" id="IPR036867">
    <property type="entry name" value="R3H_dom_sf"/>
</dbReference>
<dbReference type="InterPro" id="IPR001374">
    <property type="entry name" value="R3H_dom"/>
</dbReference>
<keyword evidence="1" id="KW-0378">Hydrolase</keyword>
<dbReference type="Proteomes" id="UP000242450">
    <property type="component" value="Chromosome 12"/>
</dbReference>
<evidence type="ECO:0000259" key="3">
    <source>
        <dbReference type="PROSITE" id="PS51061"/>
    </source>
</evidence>
<keyword evidence="5" id="KW-1185">Reference proteome</keyword>
<dbReference type="PROSITE" id="PS51061">
    <property type="entry name" value="R3H"/>
    <property type="match status" value="1"/>
</dbReference>
<organism evidence="4 5">
    <name type="scientific">Cervus elaphus hippelaphus</name>
    <name type="common">European red deer</name>
    <dbReference type="NCBI Taxonomy" id="46360"/>
    <lineage>
        <taxon>Eukaryota</taxon>
        <taxon>Metazoa</taxon>
        <taxon>Chordata</taxon>
        <taxon>Craniata</taxon>
        <taxon>Vertebrata</taxon>
        <taxon>Euteleostomi</taxon>
        <taxon>Mammalia</taxon>
        <taxon>Eutheria</taxon>
        <taxon>Laurasiatheria</taxon>
        <taxon>Artiodactyla</taxon>
        <taxon>Ruminantia</taxon>
        <taxon>Pecora</taxon>
        <taxon>Cervidae</taxon>
        <taxon>Cervinae</taxon>
        <taxon>Cervus</taxon>
    </lineage>
</organism>
<proteinExistence type="predicted"/>
<evidence type="ECO:0000313" key="5">
    <source>
        <dbReference type="Proteomes" id="UP000242450"/>
    </source>
</evidence>
<dbReference type="OrthoDB" id="6103986at2759"/>
<dbReference type="CDD" id="cd06007">
    <property type="entry name" value="R3H_DEXH_helicase"/>
    <property type="match status" value="1"/>
</dbReference>
<feature type="compositionally biased region" description="Gly residues" evidence="2">
    <location>
        <begin position="15"/>
        <end position="32"/>
    </location>
</feature>
<gene>
    <name evidence="4" type="ORF">Celaphus_00006676</name>
</gene>
<dbReference type="Gene3D" id="3.30.1370.50">
    <property type="entry name" value="R3H-like domain"/>
    <property type="match status" value="1"/>
</dbReference>
<name>A0A212CTU1_CEREH</name>
<dbReference type="InterPro" id="IPR034083">
    <property type="entry name" value="R3H_DEXH_helicase"/>
</dbReference>
<dbReference type="GO" id="GO:0016787">
    <property type="term" value="F:hydrolase activity"/>
    <property type="evidence" value="ECO:0007669"/>
    <property type="project" value="UniProtKB-KW"/>
</dbReference>
<dbReference type="FunFam" id="3.30.1370.50:FF:000005">
    <property type="entry name" value="probable ATP-dependent RNA helicase YTHDC2"/>
    <property type="match status" value="1"/>
</dbReference>
<evidence type="ECO:0000256" key="1">
    <source>
        <dbReference type="ARBA" id="ARBA00022801"/>
    </source>
</evidence>
<dbReference type="SUPFAM" id="SSF82708">
    <property type="entry name" value="R3H domain"/>
    <property type="match status" value="1"/>
</dbReference>
<protein>
    <submittedName>
        <fullName evidence="4">YTHDC2</fullName>
    </submittedName>
</protein>
<dbReference type="Pfam" id="PF01424">
    <property type="entry name" value="R3H"/>
    <property type="match status" value="1"/>
</dbReference>
<accession>A0A212CTU1</accession>
<dbReference type="AlphaFoldDB" id="A0A212CTU1"/>
<evidence type="ECO:0000313" key="4">
    <source>
        <dbReference type="EMBL" id="OWK09411.1"/>
    </source>
</evidence>